<name>A0ABR2MYJ3_9ASPA</name>
<gene>
    <name evidence="2" type="ORF">KSP40_PGU015977</name>
</gene>
<dbReference type="Gene3D" id="2.30.30.50">
    <property type="match status" value="1"/>
</dbReference>
<sequence length="222" mass="23795">MVVLSEVSAPGNLRICSLVSPFCRLLSSLEFGRNNKTGRIILSILCERHPHGQRAKHKTLSKHLKAESRHHHLSQEWLPVWLSRPPVYCPASAAPPPPLSPRPGPPPCASFIANPAAPALEGQRKKARCRAEEDLSSAPPLAPVAEKEAAVAEAAKLASPPIGPKRGAKVKILRKESCWSNGTGYCSGRAVSGRSAVVQKAHALKSPCTMSPVNIKKLGIMK</sequence>
<evidence type="ECO:0000256" key="1">
    <source>
        <dbReference type="SAM" id="MobiDB-lite"/>
    </source>
</evidence>
<accession>A0ABR2MYJ3</accession>
<feature type="region of interest" description="Disordered" evidence="1">
    <location>
        <begin position="123"/>
        <end position="143"/>
    </location>
</feature>
<comment type="caution">
    <text evidence="2">The sequence shown here is derived from an EMBL/GenBank/DDBJ whole genome shotgun (WGS) entry which is preliminary data.</text>
</comment>
<dbReference type="InterPro" id="IPR003375">
    <property type="entry name" value="PSI_PsaE"/>
</dbReference>
<organism evidence="2 3">
    <name type="scientific">Platanthera guangdongensis</name>
    <dbReference type="NCBI Taxonomy" id="2320717"/>
    <lineage>
        <taxon>Eukaryota</taxon>
        <taxon>Viridiplantae</taxon>
        <taxon>Streptophyta</taxon>
        <taxon>Embryophyta</taxon>
        <taxon>Tracheophyta</taxon>
        <taxon>Spermatophyta</taxon>
        <taxon>Magnoliopsida</taxon>
        <taxon>Liliopsida</taxon>
        <taxon>Asparagales</taxon>
        <taxon>Orchidaceae</taxon>
        <taxon>Orchidoideae</taxon>
        <taxon>Orchideae</taxon>
        <taxon>Orchidinae</taxon>
        <taxon>Platanthera</taxon>
    </lineage>
</organism>
<dbReference type="EMBL" id="JBBWWR010000003">
    <property type="protein sequence ID" value="KAK8969166.1"/>
    <property type="molecule type" value="Genomic_DNA"/>
</dbReference>
<dbReference type="Proteomes" id="UP001412067">
    <property type="component" value="Unassembled WGS sequence"/>
</dbReference>
<proteinExistence type="predicted"/>
<dbReference type="PANTHER" id="PTHR34549:SF2">
    <property type="entry name" value="PHOTOSYSTEM I SUBUNIT IV"/>
    <property type="match status" value="1"/>
</dbReference>
<protein>
    <submittedName>
        <fullName evidence="2">Uncharacterized protein</fullName>
    </submittedName>
</protein>
<evidence type="ECO:0000313" key="3">
    <source>
        <dbReference type="Proteomes" id="UP001412067"/>
    </source>
</evidence>
<evidence type="ECO:0000313" key="2">
    <source>
        <dbReference type="EMBL" id="KAK8969166.1"/>
    </source>
</evidence>
<keyword evidence="3" id="KW-1185">Reference proteome</keyword>
<reference evidence="2 3" key="1">
    <citation type="journal article" date="2022" name="Nat. Plants">
        <title>Genomes of leafy and leafless Platanthera orchids illuminate the evolution of mycoheterotrophy.</title>
        <authorList>
            <person name="Li M.H."/>
            <person name="Liu K.W."/>
            <person name="Li Z."/>
            <person name="Lu H.C."/>
            <person name="Ye Q.L."/>
            <person name="Zhang D."/>
            <person name="Wang J.Y."/>
            <person name="Li Y.F."/>
            <person name="Zhong Z.M."/>
            <person name="Liu X."/>
            <person name="Yu X."/>
            <person name="Liu D.K."/>
            <person name="Tu X.D."/>
            <person name="Liu B."/>
            <person name="Hao Y."/>
            <person name="Liao X.Y."/>
            <person name="Jiang Y.T."/>
            <person name="Sun W.H."/>
            <person name="Chen J."/>
            <person name="Chen Y.Q."/>
            <person name="Ai Y."/>
            <person name="Zhai J.W."/>
            <person name="Wu S.S."/>
            <person name="Zhou Z."/>
            <person name="Hsiao Y.Y."/>
            <person name="Wu W.L."/>
            <person name="Chen Y.Y."/>
            <person name="Lin Y.F."/>
            <person name="Hsu J.L."/>
            <person name="Li C.Y."/>
            <person name="Wang Z.W."/>
            <person name="Zhao X."/>
            <person name="Zhong W.Y."/>
            <person name="Ma X.K."/>
            <person name="Ma L."/>
            <person name="Huang J."/>
            <person name="Chen G.Z."/>
            <person name="Huang M.Z."/>
            <person name="Huang L."/>
            <person name="Peng D.H."/>
            <person name="Luo Y.B."/>
            <person name="Zou S.Q."/>
            <person name="Chen S.P."/>
            <person name="Lan S."/>
            <person name="Tsai W.C."/>
            <person name="Van de Peer Y."/>
            <person name="Liu Z.J."/>
        </authorList>
    </citation>
    <scope>NUCLEOTIDE SEQUENCE [LARGE SCALE GENOMIC DNA]</scope>
    <source>
        <strain evidence="2">Lor288</strain>
    </source>
</reference>
<dbReference type="PANTHER" id="PTHR34549">
    <property type="entry name" value="PHOTOSYSTEM I REACTION CENTER SUBUNIT IV A, CHLOROPLASTIC-RELATED"/>
    <property type="match status" value="1"/>
</dbReference>